<proteinExistence type="predicted"/>
<comment type="caution">
    <text evidence="2">The sequence shown here is derived from an EMBL/GenBank/DDBJ whole genome shotgun (WGS) entry which is preliminary data.</text>
</comment>
<keyword evidence="3" id="KW-1185">Reference proteome</keyword>
<feature type="domain" description="VOC" evidence="1">
    <location>
        <begin position="4"/>
        <end position="124"/>
    </location>
</feature>
<dbReference type="InterPro" id="IPR050383">
    <property type="entry name" value="GlyoxalaseI/FosfomycinResist"/>
</dbReference>
<dbReference type="PROSITE" id="PS51819">
    <property type="entry name" value="VOC"/>
    <property type="match status" value="1"/>
</dbReference>
<dbReference type="EMBL" id="JBHLWN010000009">
    <property type="protein sequence ID" value="MFC0211101.1"/>
    <property type="molecule type" value="Genomic_DNA"/>
</dbReference>
<evidence type="ECO:0000259" key="1">
    <source>
        <dbReference type="PROSITE" id="PS51819"/>
    </source>
</evidence>
<dbReference type="RefSeq" id="WP_377467878.1">
    <property type="nucleotide sequence ID" value="NZ_JBHLWN010000009.1"/>
</dbReference>
<dbReference type="PANTHER" id="PTHR21366:SF14">
    <property type="entry name" value="GLYOXALASE DOMAIN-CONTAINING PROTEIN 5"/>
    <property type="match status" value="1"/>
</dbReference>
<gene>
    <name evidence="2" type="ORF">ACFFK0_01340</name>
</gene>
<dbReference type="SUPFAM" id="SSF54593">
    <property type="entry name" value="Glyoxalase/Bleomycin resistance protein/Dihydroxybiphenyl dioxygenase"/>
    <property type="match status" value="1"/>
</dbReference>
<dbReference type="InterPro" id="IPR004360">
    <property type="entry name" value="Glyas_Fos-R_dOase_dom"/>
</dbReference>
<sequence>MIKSLDHFVLTVKSLEKTIQFYTSVLGMKEETFGNGRKALRFGNQKINLHEAGHEFEPKALNPLPGSADLCFITEMDMEDVMNRLRKNGIEIEEGPVNRTGALGPIVSVYVRDPDNNLIELSQYLN</sequence>
<organism evidence="2 3">
    <name type="scientific">Paenibacillus chartarius</name>
    <dbReference type="NCBI Taxonomy" id="747481"/>
    <lineage>
        <taxon>Bacteria</taxon>
        <taxon>Bacillati</taxon>
        <taxon>Bacillota</taxon>
        <taxon>Bacilli</taxon>
        <taxon>Bacillales</taxon>
        <taxon>Paenibacillaceae</taxon>
        <taxon>Paenibacillus</taxon>
    </lineage>
</organism>
<protein>
    <submittedName>
        <fullName evidence="2">VOC family protein</fullName>
    </submittedName>
</protein>
<evidence type="ECO:0000313" key="3">
    <source>
        <dbReference type="Proteomes" id="UP001589776"/>
    </source>
</evidence>
<dbReference type="CDD" id="cd07253">
    <property type="entry name" value="GLOD5"/>
    <property type="match status" value="1"/>
</dbReference>
<dbReference type="Proteomes" id="UP001589776">
    <property type="component" value="Unassembled WGS sequence"/>
</dbReference>
<name>A0ABV6DEM7_9BACL</name>
<evidence type="ECO:0000313" key="2">
    <source>
        <dbReference type="EMBL" id="MFC0211101.1"/>
    </source>
</evidence>
<dbReference type="InterPro" id="IPR029068">
    <property type="entry name" value="Glyas_Bleomycin-R_OHBP_Dase"/>
</dbReference>
<dbReference type="Pfam" id="PF00903">
    <property type="entry name" value="Glyoxalase"/>
    <property type="match status" value="1"/>
</dbReference>
<dbReference type="PANTHER" id="PTHR21366">
    <property type="entry name" value="GLYOXALASE FAMILY PROTEIN"/>
    <property type="match status" value="1"/>
</dbReference>
<accession>A0ABV6DEM7</accession>
<dbReference type="Gene3D" id="3.10.180.10">
    <property type="entry name" value="2,3-Dihydroxybiphenyl 1,2-Dioxygenase, domain 1"/>
    <property type="match status" value="1"/>
</dbReference>
<dbReference type="InterPro" id="IPR037523">
    <property type="entry name" value="VOC_core"/>
</dbReference>
<reference evidence="2 3" key="1">
    <citation type="submission" date="2024-09" db="EMBL/GenBank/DDBJ databases">
        <authorList>
            <person name="Sun Q."/>
            <person name="Mori K."/>
        </authorList>
    </citation>
    <scope>NUCLEOTIDE SEQUENCE [LARGE SCALE GENOMIC DNA]</scope>
    <source>
        <strain evidence="2 3">CCM 7759</strain>
    </source>
</reference>